<evidence type="ECO:0000313" key="3">
    <source>
        <dbReference type="EMBL" id="EER30736.1"/>
    </source>
</evidence>
<dbReference type="HOGENOM" id="CLU_021603_5_1_1"/>
<evidence type="ECO:0008006" key="5">
    <source>
        <dbReference type="Google" id="ProtNLM"/>
    </source>
</evidence>
<dbReference type="InterPro" id="IPR029055">
    <property type="entry name" value="Ntn_hydrolases_N"/>
</dbReference>
<dbReference type="eggNOG" id="KOG1592">
    <property type="taxonomic scope" value="Eukaryota"/>
</dbReference>
<dbReference type="GO" id="GO:0051604">
    <property type="term" value="P:protein maturation"/>
    <property type="evidence" value="ECO:0007669"/>
    <property type="project" value="TreeGrafter"/>
</dbReference>
<evidence type="ECO:0000256" key="1">
    <source>
        <dbReference type="PIRSR" id="PIRSR600246-1"/>
    </source>
</evidence>
<keyword evidence="4" id="KW-1185">Reference proteome</keyword>
<dbReference type="RefSeq" id="XP_002551434.1">
    <property type="nucleotide sequence ID" value="XM_002551388.1"/>
</dbReference>
<proteinExistence type="predicted"/>
<dbReference type="STRING" id="294747.C5MI39"/>
<dbReference type="VEuPathDB" id="FungiDB:CTRG_05732"/>
<feature type="active site" description="Nucleophile" evidence="1">
    <location>
        <position position="167"/>
    </location>
</feature>
<dbReference type="GO" id="GO:0005737">
    <property type="term" value="C:cytoplasm"/>
    <property type="evidence" value="ECO:0007669"/>
    <property type="project" value="TreeGrafter"/>
</dbReference>
<feature type="site" description="Cleavage; by autolysis" evidence="2">
    <location>
        <begin position="166"/>
        <end position="167"/>
    </location>
</feature>
<dbReference type="PANTHER" id="PTHR10188">
    <property type="entry name" value="L-ASPARAGINASE"/>
    <property type="match status" value="1"/>
</dbReference>
<dbReference type="InterPro" id="IPR000246">
    <property type="entry name" value="Peptidase_T2"/>
</dbReference>
<name>C5MI39_CANTT</name>
<dbReference type="KEGG" id="ctp:CTRG_05732"/>
<dbReference type="PANTHER" id="PTHR10188:SF8">
    <property type="entry name" value="THREONINE ASPARTASE 1"/>
    <property type="match status" value="1"/>
</dbReference>
<dbReference type="OrthoDB" id="77601at2759"/>
<evidence type="ECO:0000313" key="4">
    <source>
        <dbReference type="Proteomes" id="UP000002037"/>
    </source>
</evidence>
<evidence type="ECO:0000256" key="2">
    <source>
        <dbReference type="PIRSR" id="PIRSR600246-3"/>
    </source>
</evidence>
<dbReference type="Pfam" id="PF01112">
    <property type="entry name" value="Asparaginase_2"/>
    <property type="match status" value="1"/>
</dbReference>
<dbReference type="SUPFAM" id="SSF56235">
    <property type="entry name" value="N-terminal nucleophile aminohydrolases (Ntn hydrolases)"/>
    <property type="match status" value="1"/>
</dbReference>
<accession>C5MI39</accession>
<dbReference type="Proteomes" id="UP000002037">
    <property type="component" value="Unassembled WGS sequence"/>
</dbReference>
<dbReference type="EMBL" id="GG692403">
    <property type="protein sequence ID" value="EER30736.1"/>
    <property type="molecule type" value="Genomic_DNA"/>
</dbReference>
<dbReference type="AlphaFoldDB" id="C5MI39"/>
<reference evidence="3 4" key="1">
    <citation type="journal article" date="2009" name="Nature">
        <title>Evolution of pathogenicity and sexual reproduction in eight Candida genomes.</title>
        <authorList>
            <person name="Butler G."/>
            <person name="Rasmussen M.D."/>
            <person name="Lin M.F."/>
            <person name="Santos M.A."/>
            <person name="Sakthikumar S."/>
            <person name="Munro C.A."/>
            <person name="Rheinbay E."/>
            <person name="Grabherr M."/>
            <person name="Forche A."/>
            <person name="Reedy J.L."/>
            <person name="Agrafioti I."/>
            <person name="Arnaud M.B."/>
            <person name="Bates S."/>
            <person name="Brown A.J."/>
            <person name="Brunke S."/>
            <person name="Costanzo M.C."/>
            <person name="Fitzpatrick D.A."/>
            <person name="de Groot P.W."/>
            <person name="Harris D."/>
            <person name="Hoyer L.L."/>
            <person name="Hube B."/>
            <person name="Klis F.M."/>
            <person name="Kodira C."/>
            <person name="Lennard N."/>
            <person name="Logue M.E."/>
            <person name="Martin R."/>
            <person name="Neiman A.M."/>
            <person name="Nikolaou E."/>
            <person name="Quail M.A."/>
            <person name="Quinn J."/>
            <person name="Santos M.C."/>
            <person name="Schmitzberger F.F."/>
            <person name="Sherlock G."/>
            <person name="Shah P."/>
            <person name="Silverstein K.A."/>
            <person name="Skrzypek M.S."/>
            <person name="Soll D."/>
            <person name="Staggs R."/>
            <person name="Stansfield I."/>
            <person name="Stumpf M.P."/>
            <person name="Sudbery P.E."/>
            <person name="Srikantha T."/>
            <person name="Zeng Q."/>
            <person name="Berman J."/>
            <person name="Berriman M."/>
            <person name="Heitman J."/>
            <person name="Gow N.A."/>
            <person name="Lorenz M.C."/>
            <person name="Birren B.W."/>
            <person name="Kellis M."/>
            <person name="Cuomo C.A."/>
        </authorList>
    </citation>
    <scope>NUCLEOTIDE SEQUENCE [LARGE SCALE GENOMIC DNA]</scope>
    <source>
        <strain evidence="4">ATCC MYA-3404 / T1</strain>
    </source>
</reference>
<sequence length="319" mass="35760">MDILIIHIGAGIHDQKLTHKYKSLLRNALSKQSVLESSKIIESSSLTNTGYGSSLNLLGKVECDASFIINDNINKEESRIGSLVNMNCKFPISELFQVFNKIDELYNYESDLTPPIMLSYPNLKNFLNGEVIEDHKELISPKSQRIYDLYKDKVFKDKKLPNGISDTIGVIHLENNTTTIASSSGGNLFKLPGRIGCAGIIGASIAFNKFEDVKISCMCSGNGEQIIRYKLAQLLVENIYNYSEDNYGECIDNLLCRLPVPLYIGFIVVIETSERVQLLYGHTTESFHFGFRVAKDKIKVILSYAEQEGKLTFGEYILA</sequence>
<dbReference type="Gene3D" id="3.60.20.30">
    <property type="entry name" value="(Glycosyl)asparaginase"/>
    <property type="match status" value="1"/>
</dbReference>
<protein>
    <recommendedName>
        <fullName evidence="5">L-asparaginase</fullName>
    </recommendedName>
</protein>
<gene>
    <name evidence="3" type="ORF">CTRG_05732</name>
</gene>
<dbReference type="GO" id="GO:0004298">
    <property type="term" value="F:threonine-type endopeptidase activity"/>
    <property type="evidence" value="ECO:0007669"/>
    <property type="project" value="TreeGrafter"/>
</dbReference>
<organism evidence="3 4">
    <name type="scientific">Candida tropicalis (strain ATCC MYA-3404 / T1)</name>
    <name type="common">Yeast</name>
    <dbReference type="NCBI Taxonomy" id="294747"/>
    <lineage>
        <taxon>Eukaryota</taxon>
        <taxon>Fungi</taxon>
        <taxon>Dikarya</taxon>
        <taxon>Ascomycota</taxon>
        <taxon>Saccharomycotina</taxon>
        <taxon>Pichiomycetes</taxon>
        <taxon>Debaryomycetaceae</taxon>
        <taxon>Candida/Lodderomyces clade</taxon>
        <taxon>Candida</taxon>
    </lineage>
</organism>
<dbReference type="GeneID" id="8300947"/>